<dbReference type="AlphaFoldDB" id="A0A956LYX3"/>
<keyword evidence="1" id="KW-0732">Signal</keyword>
<dbReference type="PANTHER" id="PTHR42852:SF18">
    <property type="entry name" value="CHROMOSOME UNDETERMINED SCAFFOLD_47, WHOLE GENOME SHOTGUN SEQUENCE"/>
    <property type="match status" value="1"/>
</dbReference>
<dbReference type="InterPro" id="IPR013766">
    <property type="entry name" value="Thioredoxin_domain"/>
</dbReference>
<feature type="domain" description="Thioredoxin" evidence="2">
    <location>
        <begin position="21"/>
        <end position="160"/>
    </location>
</feature>
<accession>A0A956LYX3</accession>
<dbReference type="PROSITE" id="PS51352">
    <property type="entry name" value="THIOREDOXIN_2"/>
    <property type="match status" value="1"/>
</dbReference>
<reference evidence="3" key="1">
    <citation type="submission" date="2020-04" db="EMBL/GenBank/DDBJ databases">
        <authorList>
            <person name="Zhang T."/>
        </authorList>
    </citation>
    <scope>NUCLEOTIDE SEQUENCE</scope>
    <source>
        <strain evidence="3">HKST-UBA01</strain>
    </source>
</reference>
<dbReference type="PROSITE" id="PS51257">
    <property type="entry name" value="PROKAR_LIPOPROTEIN"/>
    <property type="match status" value="1"/>
</dbReference>
<dbReference type="GO" id="GO:0016491">
    <property type="term" value="F:oxidoreductase activity"/>
    <property type="evidence" value="ECO:0007669"/>
    <property type="project" value="InterPro"/>
</dbReference>
<protein>
    <submittedName>
        <fullName evidence="3">TlpA family protein disulfide reductase</fullName>
    </submittedName>
</protein>
<dbReference type="Pfam" id="PF00578">
    <property type="entry name" value="AhpC-TSA"/>
    <property type="match status" value="1"/>
</dbReference>
<evidence type="ECO:0000259" key="2">
    <source>
        <dbReference type="PROSITE" id="PS51352"/>
    </source>
</evidence>
<comment type="caution">
    <text evidence="3">The sequence shown here is derived from an EMBL/GenBank/DDBJ whole genome shotgun (WGS) entry which is preliminary data.</text>
</comment>
<feature type="chain" id="PRO_5036946934" evidence="1">
    <location>
        <begin position="21"/>
        <end position="162"/>
    </location>
</feature>
<evidence type="ECO:0000313" key="3">
    <source>
        <dbReference type="EMBL" id="MCA9727758.1"/>
    </source>
</evidence>
<dbReference type="InterPro" id="IPR036249">
    <property type="entry name" value="Thioredoxin-like_sf"/>
</dbReference>
<proteinExistence type="predicted"/>
<reference evidence="3" key="2">
    <citation type="journal article" date="2021" name="Microbiome">
        <title>Successional dynamics and alternative stable states in a saline activated sludge microbial community over 9 years.</title>
        <authorList>
            <person name="Wang Y."/>
            <person name="Ye J."/>
            <person name="Ju F."/>
            <person name="Liu L."/>
            <person name="Boyd J.A."/>
            <person name="Deng Y."/>
            <person name="Parks D.H."/>
            <person name="Jiang X."/>
            <person name="Yin X."/>
            <person name="Woodcroft B.J."/>
            <person name="Tyson G.W."/>
            <person name="Hugenholtz P."/>
            <person name="Polz M.F."/>
            <person name="Zhang T."/>
        </authorList>
    </citation>
    <scope>NUCLEOTIDE SEQUENCE</scope>
    <source>
        <strain evidence="3">HKST-UBA01</strain>
    </source>
</reference>
<feature type="signal peptide" evidence="1">
    <location>
        <begin position="1"/>
        <end position="20"/>
    </location>
</feature>
<gene>
    <name evidence="3" type="ORF">KC729_08755</name>
</gene>
<dbReference type="Gene3D" id="3.40.30.10">
    <property type="entry name" value="Glutaredoxin"/>
    <property type="match status" value="1"/>
</dbReference>
<dbReference type="PANTHER" id="PTHR42852">
    <property type="entry name" value="THIOL:DISULFIDE INTERCHANGE PROTEIN DSBE"/>
    <property type="match status" value="1"/>
</dbReference>
<dbReference type="Proteomes" id="UP000697710">
    <property type="component" value="Unassembled WGS sequence"/>
</dbReference>
<name>A0A956LYX3_UNCEI</name>
<dbReference type="GO" id="GO:0016209">
    <property type="term" value="F:antioxidant activity"/>
    <property type="evidence" value="ECO:0007669"/>
    <property type="project" value="InterPro"/>
</dbReference>
<evidence type="ECO:0000256" key="1">
    <source>
        <dbReference type="SAM" id="SignalP"/>
    </source>
</evidence>
<dbReference type="SUPFAM" id="SSF52833">
    <property type="entry name" value="Thioredoxin-like"/>
    <property type="match status" value="1"/>
</dbReference>
<dbReference type="InterPro" id="IPR000866">
    <property type="entry name" value="AhpC/TSA"/>
</dbReference>
<organism evidence="3 4">
    <name type="scientific">Eiseniibacteriota bacterium</name>
    <dbReference type="NCBI Taxonomy" id="2212470"/>
    <lineage>
        <taxon>Bacteria</taxon>
        <taxon>Candidatus Eiseniibacteriota</taxon>
    </lineage>
</organism>
<evidence type="ECO:0000313" key="4">
    <source>
        <dbReference type="Proteomes" id="UP000697710"/>
    </source>
</evidence>
<dbReference type="CDD" id="cd02966">
    <property type="entry name" value="TlpA_like_family"/>
    <property type="match status" value="1"/>
</dbReference>
<dbReference type="InterPro" id="IPR050553">
    <property type="entry name" value="Thioredoxin_ResA/DsbE_sf"/>
</dbReference>
<sequence>MVSLRIAVLFLSLMVLSGCADHGTSPAGSVTSLGVDLNGEQVTLEQYRGRVVVANFWTTWVLPCQKQLASLDSLQAEYPTGVAVIAVNFGEPADSVLQYLEGHPVNLRVTLDSGAAMRALTNSHVFPTSLVFTPQGRLHGDIRGSGSLANLEAVVLAAGGQP</sequence>
<dbReference type="EMBL" id="JAGQHR010000230">
    <property type="protein sequence ID" value="MCA9727758.1"/>
    <property type="molecule type" value="Genomic_DNA"/>
</dbReference>